<dbReference type="Proteomes" id="UP000828048">
    <property type="component" value="Chromosome 7"/>
</dbReference>
<sequence length="134" mass="16027">MALQNLLRTVQLQENDEDVLQRKWSKDLTFSVKSTYAKWEEQQFLRDKDLVSVWKNVCPPKVEVFAWMAIQNSIASRNEVILRNEVWEVEEIIDLAKTRMAIWIKGKYNIKIYSVEDFKRNLDGIRRLKIETNH</sequence>
<accession>A0ACB7Y8V4</accession>
<gene>
    <name evidence="1" type="ORF">Vadar_018222</name>
</gene>
<evidence type="ECO:0000313" key="1">
    <source>
        <dbReference type="EMBL" id="KAH7849459.1"/>
    </source>
</evidence>
<keyword evidence="2" id="KW-1185">Reference proteome</keyword>
<evidence type="ECO:0000313" key="2">
    <source>
        <dbReference type="Proteomes" id="UP000828048"/>
    </source>
</evidence>
<proteinExistence type="predicted"/>
<protein>
    <submittedName>
        <fullName evidence="1">Uncharacterized protein</fullName>
    </submittedName>
</protein>
<name>A0ACB7Y8V4_9ERIC</name>
<reference evidence="1 2" key="1">
    <citation type="journal article" date="2021" name="Hortic Res">
        <title>High-quality reference genome and annotation aids understanding of berry development for evergreen blueberry (Vaccinium darrowii).</title>
        <authorList>
            <person name="Yu J."/>
            <person name="Hulse-Kemp A.M."/>
            <person name="Babiker E."/>
            <person name="Staton M."/>
        </authorList>
    </citation>
    <scope>NUCLEOTIDE SEQUENCE [LARGE SCALE GENOMIC DNA]</scope>
    <source>
        <strain evidence="2">cv. NJ 8807/NJ 8810</strain>
        <tissue evidence="1">Young leaf</tissue>
    </source>
</reference>
<dbReference type="EMBL" id="CM037157">
    <property type="protein sequence ID" value="KAH7849459.1"/>
    <property type="molecule type" value="Genomic_DNA"/>
</dbReference>
<comment type="caution">
    <text evidence="1">The sequence shown here is derived from an EMBL/GenBank/DDBJ whole genome shotgun (WGS) entry which is preliminary data.</text>
</comment>
<organism evidence="1 2">
    <name type="scientific">Vaccinium darrowii</name>
    <dbReference type="NCBI Taxonomy" id="229202"/>
    <lineage>
        <taxon>Eukaryota</taxon>
        <taxon>Viridiplantae</taxon>
        <taxon>Streptophyta</taxon>
        <taxon>Embryophyta</taxon>
        <taxon>Tracheophyta</taxon>
        <taxon>Spermatophyta</taxon>
        <taxon>Magnoliopsida</taxon>
        <taxon>eudicotyledons</taxon>
        <taxon>Gunneridae</taxon>
        <taxon>Pentapetalae</taxon>
        <taxon>asterids</taxon>
        <taxon>Ericales</taxon>
        <taxon>Ericaceae</taxon>
        <taxon>Vaccinioideae</taxon>
        <taxon>Vaccinieae</taxon>
        <taxon>Vaccinium</taxon>
    </lineage>
</organism>